<dbReference type="SUPFAM" id="SSF53098">
    <property type="entry name" value="Ribonuclease H-like"/>
    <property type="match status" value="1"/>
</dbReference>
<evidence type="ECO:0000313" key="2">
    <source>
        <dbReference type="Proteomes" id="UP000028582"/>
    </source>
</evidence>
<comment type="caution">
    <text evidence="1">The sequence shown here is derived from an EMBL/GenBank/DDBJ whole genome shotgun (WGS) entry which is preliminary data.</text>
</comment>
<name>A0A081A820_PHYNI</name>
<dbReference type="InterPro" id="IPR036397">
    <property type="entry name" value="RNaseH_sf"/>
</dbReference>
<accession>A0A081A820</accession>
<proteinExistence type="predicted"/>
<dbReference type="Proteomes" id="UP000028582">
    <property type="component" value="Unassembled WGS sequence"/>
</dbReference>
<gene>
    <name evidence="1" type="ORF">F444_09334</name>
</gene>
<dbReference type="Gene3D" id="3.30.420.10">
    <property type="entry name" value="Ribonuclease H-like superfamily/Ribonuclease H"/>
    <property type="match status" value="1"/>
</dbReference>
<evidence type="ECO:0000313" key="1">
    <source>
        <dbReference type="EMBL" id="ETO75031.1"/>
    </source>
</evidence>
<dbReference type="InterPro" id="IPR012337">
    <property type="entry name" value="RNaseH-like_sf"/>
</dbReference>
<organism evidence="1 2">
    <name type="scientific">Phytophthora nicotianae P1976</name>
    <dbReference type="NCBI Taxonomy" id="1317066"/>
    <lineage>
        <taxon>Eukaryota</taxon>
        <taxon>Sar</taxon>
        <taxon>Stramenopiles</taxon>
        <taxon>Oomycota</taxon>
        <taxon>Peronosporomycetes</taxon>
        <taxon>Peronosporales</taxon>
        <taxon>Peronosporaceae</taxon>
        <taxon>Phytophthora</taxon>
    </lineage>
</organism>
<evidence type="ECO:0008006" key="3">
    <source>
        <dbReference type="Google" id="ProtNLM"/>
    </source>
</evidence>
<dbReference type="EMBL" id="ANJA01001729">
    <property type="protein sequence ID" value="ETO75031.1"/>
    <property type="molecule type" value="Genomic_DNA"/>
</dbReference>
<dbReference type="GO" id="GO:0003676">
    <property type="term" value="F:nucleic acid binding"/>
    <property type="evidence" value="ECO:0007669"/>
    <property type="project" value="InterPro"/>
</dbReference>
<sequence>MAYLHLGESYDTAKYALVLKDELTHCSELVVTASADSKTTVTAIFDWNKCFGTPHALVSDSGSQVKSRVMVYATSSSL</sequence>
<dbReference type="AlphaFoldDB" id="A0A081A820"/>
<protein>
    <recommendedName>
        <fullName evidence="3">Integrase catalytic domain-containing protein</fullName>
    </recommendedName>
</protein>
<reference evidence="1 2" key="1">
    <citation type="submission" date="2013-11" db="EMBL/GenBank/DDBJ databases">
        <title>The Genome Sequence of Phytophthora parasitica P1976.</title>
        <authorList>
            <consortium name="The Broad Institute Genomics Platform"/>
            <person name="Russ C."/>
            <person name="Tyler B."/>
            <person name="Panabieres F."/>
            <person name="Shan W."/>
            <person name="Tripathy S."/>
            <person name="Grunwald N."/>
            <person name="Machado M."/>
            <person name="Johnson C.S."/>
            <person name="Walker B."/>
            <person name="Young S."/>
            <person name="Zeng Q."/>
            <person name="Gargeya S."/>
            <person name="Fitzgerald M."/>
            <person name="Haas B."/>
            <person name="Abouelleil A."/>
            <person name="Allen A.W."/>
            <person name="Alvarado L."/>
            <person name="Arachchi H.M."/>
            <person name="Berlin A.M."/>
            <person name="Chapman S.B."/>
            <person name="Gainer-Dewar J."/>
            <person name="Goldberg J."/>
            <person name="Griggs A."/>
            <person name="Gujja S."/>
            <person name="Hansen M."/>
            <person name="Howarth C."/>
            <person name="Imamovic A."/>
            <person name="Ireland A."/>
            <person name="Larimer J."/>
            <person name="McCowan C."/>
            <person name="Murphy C."/>
            <person name="Pearson M."/>
            <person name="Poon T.W."/>
            <person name="Priest M."/>
            <person name="Roberts A."/>
            <person name="Saif S."/>
            <person name="Shea T."/>
            <person name="Sisk P."/>
            <person name="Sykes S."/>
            <person name="Wortman J."/>
            <person name="Nusbaum C."/>
            <person name="Birren B."/>
        </authorList>
    </citation>
    <scope>NUCLEOTIDE SEQUENCE [LARGE SCALE GENOMIC DNA]</scope>
    <source>
        <strain evidence="1 2">P1976</strain>
    </source>
</reference>